<evidence type="ECO:0008006" key="3">
    <source>
        <dbReference type="Google" id="ProtNLM"/>
    </source>
</evidence>
<reference evidence="1" key="2">
    <citation type="submission" date="2022-11" db="EMBL/GenBank/DDBJ databases">
        <title>Draft genome sequencing of Pseudomonas atacamensis RS3R1.</title>
        <authorList>
            <person name="Furuya T."/>
            <person name="Kaneko H."/>
        </authorList>
    </citation>
    <scope>NUCLEOTIDE SEQUENCE</scope>
    <source>
        <strain evidence="1">RS3R-1</strain>
    </source>
</reference>
<proteinExistence type="predicted"/>
<sequence>MTPTIIQAFAKEQHAANASLYLLLDPLADCAEDDPLHIDALCQSLGSDAVTKLRRPDLAHTPQACPVLVTLAAAGAEPSGYLLSLSALRAKEDERRSRRYVCGWLSSAAKATTVSSHLIKLGYLPISVGTKFFPVYEPLRLELLVATLKVGETGNWWPIHQWLVPTSSGASSRLIGQPDTSVEFSAFTSSVQQDAALVSSLLGAWRRAVSLPLAYAPARWKGPTLLPHQAAAQAYKQIRDARHLGLKNQHDIVALALHRLMLHSSLHTHTDIGLVIERAIENGTSLAKLFAELNDQSWQRIVSDLTFAGAHQ</sequence>
<keyword evidence="2" id="KW-1185">Reference proteome</keyword>
<dbReference type="EMBL" id="BSCQ01000028">
    <property type="protein sequence ID" value="GLH42690.1"/>
    <property type="molecule type" value="Genomic_DNA"/>
</dbReference>
<evidence type="ECO:0000313" key="1">
    <source>
        <dbReference type="EMBL" id="GLH42690.1"/>
    </source>
</evidence>
<organism evidence="1 2">
    <name type="scientific">Pseudomonas atacamensis</name>
    <dbReference type="NCBI Taxonomy" id="2565368"/>
    <lineage>
        <taxon>Bacteria</taxon>
        <taxon>Pseudomonadati</taxon>
        <taxon>Pseudomonadota</taxon>
        <taxon>Gammaproteobacteria</taxon>
        <taxon>Pseudomonadales</taxon>
        <taxon>Pseudomonadaceae</taxon>
        <taxon>Pseudomonas</taxon>
    </lineage>
</organism>
<reference evidence="1" key="1">
    <citation type="journal article" date="2021" name="Sci. Rep.">
        <title>An efficient direct screening system for microorganisms that activate plant immune responses based on plant-microbe interactions using cultured plant cells.</title>
        <authorList>
            <person name="Kurokawa M."/>
            <person name="Nakano M."/>
            <person name="Kitahata N."/>
            <person name="Kuchitsu K."/>
            <person name="Furuya T."/>
        </authorList>
    </citation>
    <scope>NUCLEOTIDE SEQUENCE</scope>
    <source>
        <strain evidence="1">RS3R-1</strain>
    </source>
</reference>
<evidence type="ECO:0000313" key="2">
    <source>
        <dbReference type="Proteomes" id="UP001145022"/>
    </source>
</evidence>
<reference evidence="1" key="3">
    <citation type="journal article" date="2023" name="J. Biotechnol.">
        <title>Draft Genome Sequences of Endophytic Pseudomonas Strains, Isolated from the Interior of Brassicaceae Plants.</title>
        <authorList>
            <person name="Kaneko H."/>
            <person name="Furuya T."/>
        </authorList>
    </citation>
    <scope>NUCLEOTIDE SEQUENCE</scope>
    <source>
        <strain evidence="1">RS3R-1</strain>
    </source>
</reference>
<accession>A0ABQ5PH04</accession>
<dbReference type="RefSeq" id="WP_122612633.1">
    <property type="nucleotide sequence ID" value="NZ_BSCQ01000028.1"/>
</dbReference>
<protein>
    <recommendedName>
        <fullName evidence="3">DUF4123 domain-containing protein</fullName>
    </recommendedName>
</protein>
<gene>
    <name evidence="1" type="ORF">RS3R1_17770</name>
</gene>
<comment type="caution">
    <text evidence="1">The sequence shown here is derived from an EMBL/GenBank/DDBJ whole genome shotgun (WGS) entry which is preliminary data.</text>
</comment>
<name>A0ABQ5PH04_9PSED</name>
<dbReference type="Proteomes" id="UP001145022">
    <property type="component" value="Unassembled WGS sequence"/>
</dbReference>